<accession>A0ABY4HIK3</accession>
<reference evidence="1" key="2">
    <citation type="submission" date="2022-04" db="EMBL/GenBank/DDBJ databases">
        <title>Complete Genome Sequence of Flavobacterium sediminilitoris YSM-43, Isolated from a Tidal Sediment.</title>
        <authorList>
            <person name="Lee P.A."/>
        </authorList>
    </citation>
    <scope>NUCLEOTIDE SEQUENCE</scope>
    <source>
        <strain evidence="1">YSM-43</strain>
    </source>
</reference>
<dbReference type="EMBL" id="CP090145">
    <property type="protein sequence ID" value="UOX32393.1"/>
    <property type="molecule type" value="Genomic_DNA"/>
</dbReference>
<evidence type="ECO:0000313" key="1">
    <source>
        <dbReference type="EMBL" id="UOX32393.1"/>
    </source>
</evidence>
<organism evidence="1 2">
    <name type="scientific">Flavobacterium sediminilitoris</name>
    <dbReference type="NCBI Taxonomy" id="2024526"/>
    <lineage>
        <taxon>Bacteria</taxon>
        <taxon>Pseudomonadati</taxon>
        <taxon>Bacteroidota</taxon>
        <taxon>Flavobacteriia</taxon>
        <taxon>Flavobacteriales</taxon>
        <taxon>Flavobacteriaceae</taxon>
        <taxon>Flavobacterium</taxon>
    </lineage>
</organism>
<gene>
    <name evidence="1" type="ORF">LXD69_10045</name>
</gene>
<proteinExistence type="predicted"/>
<name>A0ABY4HIK3_9FLAO</name>
<evidence type="ECO:0000313" key="2">
    <source>
        <dbReference type="Proteomes" id="UP000830454"/>
    </source>
</evidence>
<keyword evidence="2" id="KW-1185">Reference proteome</keyword>
<sequence>MIKKTEKIKLKKVLKSKWIPEVMSKLAEKEILSKKGVPYTKAYISHVFNGINSNDDIEIAIFEVYNERKNKQSNLRVFKKEIL</sequence>
<protein>
    <submittedName>
        <fullName evidence="1">Uncharacterized protein</fullName>
    </submittedName>
</protein>
<dbReference type="Proteomes" id="UP000830454">
    <property type="component" value="Chromosome"/>
</dbReference>
<dbReference type="RefSeq" id="WP_246915074.1">
    <property type="nucleotide sequence ID" value="NZ_CP090145.1"/>
</dbReference>
<reference evidence="1" key="1">
    <citation type="submission" date="2021-12" db="EMBL/GenBank/DDBJ databases">
        <authorList>
            <person name="Cha I.-T."/>
            <person name="Lee K.-E."/>
            <person name="Park S.-J."/>
        </authorList>
    </citation>
    <scope>NUCLEOTIDE SEQUENCE</scope>
    <source>
        <strain evidence="1">YSM-43</strain>
    </source>
</reference>